<dbReference type="Proteomes" id="UP000238649">
    <property type="component" value="Unassembled WGS sequence"/>
</dbReference>
<dbReference type="OrthoDB" id="5365820at2"/>
<evidence type="ECO:0000313" key="1">
    <source>
        <dbReference type="EMBL" id="PRM88748.1"/>
    </source>
</evidence>
<dbReference type="RefSeq" id="WP_105912278.1">
    <property type="nucleotide sequence ID" value="NZ_NXGH01000026.1"/>
</dbReference>
<organism evidence="1 2">
    <name type="scientific">Aliarcobacter cryaerophilus</name>
    <dbReference type="NCBI Taxonomy" id="28198"/>
    <lineage>
        <taxon>Bacteria</taxon>
        <taxon>Pseudomonadati</taxon>
        <taxon>Campylobacterota</taxon>
        <taxon>Epsilonproteobacteria</taxon>
        <taxon>Campylobacterales</taxon>
        <taxon>Arcobacteraceae</taxon>
        <taxon>Aliarcobacter</taxon>
    </lineage>
</organism>
<gene>
    <name evidence="1" type="ORF">CJ671_08485</name>
</gene>
<protein>
    <recommendedName>
        <fullName evidence="3">DUF2281 domain-containing protein</fullName>
    </recommendedName>
</protein>
<evidence type="ECO:0008006" key="3">
    <source>
        <dbReference type="Google" id="ProtNLM"/>
    </source>
</evidence>
<dbReference type="AlphaFoldDB" id="A0A2S9SQ80"/>
<evidence type="ECO:0000313" key="2">
    <source>
        <dbReference type="Proteomes" id="UP000238649"/>
    </source>
</evidence>
<reference evidence="1 2" key="1">
    <citation type="submission" date="2017-09" db="EMBL/GenBank/DDBJ databases">
        <title>Reassesment of A. cryaerophilus.</title>
        <authorList>
            <person name="Perez-Cataluna A."/>
            <person name="Collado L."/>
            <person name="Salgado O."/>
            <person name="Lefinanco V."/>
            <person name="Figueras M.J."/>
        </authorList>
    </citation>
    <scope>NUCLEOTIDE SEQUENCE [LARGE SCALE GENOMIC DNA]</scope>
    <source>
        <strain evidence="1 2">LMG 9871</strain>
    </source>
</reference>
<name>A0A2S9SQ80_9BACT</name>
<comment type="caution">
    <text evidence="1">The sequence shown here is derived from an EMBL/GenBank/DDBJ whole genome shotgun (WGS) entry which is preliminary data.</text>
</comment>
<accession>A0A2S9SQ80</accession>
<proteinExistence type="predicted"/>
<dbReference type="EMBL" id="NXGH01000026">
    <property type="protein sequence ID" value="PRM88748.1"/>
    <property type="molecule type" value="Genomic_DNA"/>
</dbReference>
<sequence>MHTVKLKINDDIYNHIMFFLKSLDNNKIKILEEKKQKIVSKDDIEDTKLFSNHSANLIEDWQDLKEDDIWK</sequence>